<dbReference type="OrthoDB" id="3200163at2759"/>
<accession>A0A210PJD3</accession>
<keyword evidence="8" id="KW-1185">Reference proteome</keyword>
<organism evidence="7 8">
    <name type="scientific">Mizuhopecten yessoensis</name>
    <name type="common">Japanese scallop</name>
    <name type="synonym">Patinopecten yessoensis</name>
    <dbReference type="NCBI Taxonomy" id="6573"/>
    <lineage>
        <taxon>Eukaryota</taxon>
        <taxon>Metazoa</taxon>
        <taxon>Spiralia</taxon>
        <taxon>Lophotrochozoa</taxon>
        <taxon>Mollusca</taxon>
        <taxon>Bivalvia</taxon>
        <taxon>Autobranchia</taxon>
        <taxon>Pteriomorphia</taxon>
        <taxon>Pectinida</taxon>
        <taxon>Pectinoidea</taxon>
        <taxon>Pectinidae</taxon>
        <taxon>Mizuhopecten</taxon>
    </lineage>
</organism>
<evidence type="ECO:0000313" key="7">
    <source>
        <dbReference type="EMBL" id="OWF36526.1"/>
    </source>
</evidence>
<dbReference type="InterPro" id="IPR051093">
    <property type="entry name" value="Neuroligin/BSAL"/>
</dbReference>
<gene>
    <name evidence="7" type="ORF">KP79_PYT20802</name>
</gene>
<keyword evidence="5" id="KW-0472">Membrane</keyword>
<comment type="caution">
    <text evidence="7">The sequence shown here is derived from an EMBL/GenBank/DDBJ whole genome shotgun (WGS) entry which is preliminary data.</text>
</comment>
<feature type="transmembrane region" description="Helical" evidence="5">
    <location>
        <begin position="580"/>
        <end position="600"/>
    </location>
</feature>
<evidence type="ECO:0000256" key="3">
    <source>
        <dbReference type="ARBA" id="ARBA00022801"/>
    </source>
</evidence>
<reference evidence="7 8" key="1">
    <citation type="journal article" date="2017" name="Nat. Ecol. Evol.">
        <title>Scallop genome provides insights into evolution of bilaterian karyotype and development.</title>
        <authorList>
            <person name="Wang S."/>
            <person name="Zhang J."/>
            <person name="Jiao W."/>
            <person name="Li J."/>
            <person name="Xun X."/>
            <person name="Sun Y."/>
            <person name="Guo X."/>
            <person name="Huan P."/>
            <person name="Dong B."/>
            <person name="Zhang L."/>
            <person name="Hu X."/>
            <person name="Sun X."/>
            <person name="Wang J."/>
            <person name="Zhao C."/>
            <person name="Wang Y."/>
            <person name="Wang D."/>
            <person name="Huang X."/>
            <person name="Wang R."/>
            <person name="Lv J."/>
            <person name="Li Y."/>
            <person name="Zhang Z."/>
            <person name="Liu B."/>
            <person name="Lu W."/>
            <person name="Hui Y."/>
            <person name="Liang J."/>
            <person name="Zhou Z."/>
            <person name="Hou R."/>
            <person name="Li X."/>
            <person name="Liu Y."/>
            <person name="Li H."/>
            <person name="Ning X."/>
            <person name="Lin Y."/>
            <person name="Zhao L."/>
            <person name="Xing Q."/>
            <person name="Dou J."/>
            <person name="Li Y."/>
            <person name="Mao J."/>
            <person name="Guo H."/>
            <person name="Dou H."/>
            <person name="Li T."/>
            <person name="Mu C."/>
            <person name="Jiang W."/>
            <person name="Fu Q."/>
            <person name="Fu X."/>
            <person name="Miao Y."/>
            <person name="Liu J."/>
            <person name="Yu Q."/>
            <person name="Li R."/>
            <person name="Liao H."/>
            <person name="Li X."/>
            <person name="Kong Y."/>
            <person name="Jiang Z."/>
            <person name="Chourrout D."/>
            <person name="Li R."/>
            <person name="Bao Z."/>
        </authorList>
    </citation>
    <scope>NUCLEOTIDE SEQUENCE [LARGE SCALE GENOMIC DNA]</scope>
    <source>
        <strain evidence="7 8">PY_sf001</strain>
    </source>
</reference>
<dbReference type="Gene3D" id="3.40.50.1820">
    <property type="entry name" value="alpha/beta hydrolase"/>
    <property type="match status" value="1"/>
</dbReference>
<dbReference type="AlphaFoldDB" id="A0A210PJD3"/>
<dbReference type="GO" id="GO:0016787">
    <property type="term" value="F:hydrolase activity"/>
    <property type="evidence" value="ECO:0007669"/>
    <property type="project" value="UniProtKB-KW"/>
</dbReference>
<evidence type="ECO:0000256" key="1">
    <source>
        <dbReference type="ARBA" id="ARBA00005964"/>
    </source>
</evidence>
<dbReference type="Pfam" id="PF00135">
    <property type="entry name" value="COesterase"/>
    <property type="match status" value="1"/>
</dbReference>
<dbReference type="ESTHER" id="mizye-a0a210pjd3">
    <property type="family name" value="Carb_B_Mollusca"/>
</dbReference>
<dbReference type="InterPro" id="IPR029058">
    <property type="entry name" value="AB_hydrolase_fold"/>
</dbReference>
<evidence type="ECO:0000256" key="2">
    <source>
        <dbReference type="ARBA" id="ARBA00022729"/>
    </source>
</evidence>
<evidence type="ECO:0000259" key="6">
    <source>
        <dbReference type="Pfam" id="PF00135"/>
    </source>
</evidence>
<protein>
    <recommendedName>
        <fullName evidence="4">Carboxylic ester hydrolase</fullName>
        <ecNumber evidence="4">3.1.1.-</ecNumber>
    </recommendedName>
</protein>
<dbReference type="STRING" id="6573.A0A210PJD3"/>
<dbReference type="InterPro" id="IPR019819">
    <property type="entry name" value="Carboxylesterase_B_CS"/>
</dbReference>
<feature type="domain" description="Carboxylesterase type B" evidence="6">
    <location>
        <begin position="26"/>
        <end position="548"/>
    </location>
</feature>
<sequence>MGYVKRVCLTFVFSLVALGIDNVSGTLVSTESGAMEGVIVPSQNGDVYQFRKIPYAKPPIGLFRFRKPMKIPPWNNTLNATKYGPACIQAMERGSDFFPVSEDCLFLNVFVPNEISTTANKSVMIWIHGGVFRFGTGMSYDGSFLSLQGDVIVVTLNYRLGVFGFFSTGDSSARGNYGLWDQIEALKWIKTNIKYFGGNPESITLFGESAGALSISHLAIFPENEGLFHRVIMQSGSLSSNRPITNDSVKLARALGGLLQCSDIQSTESLVSCLRGKEASVLNSVSNSQSFPLIGKYFGYAMSYAPVIDGEMTTSHPFSLLQNRSSEQFKFYQSLDVICGCTSAEGSLFLGFFPLFPSLSLPPVNVSEGVPSWVLKLLAEAATEVYFNNDTRILPHIYNKYISTDIEEQGRLLVNFFSDSRFNVPMLESLLVHDRGGNSKANTFQYFFSKTSLVDVLIGVPPKWFVGAGHGAELPYLFNSGYDMYGPDNVLSTQMASYWTNFAKHGNPNIGLPVPDWPEFDENTRRFINLDTDITTGTDLLGDRIRFWTDEIPRILSDSDSIVTSPKPIDELSSASQRCVSYIMLCICVIMSCFGEYCIIYDSLM</sequence>
<evidence type="ECO:0000256" key="5">
    <source>
        <dbReference type="SAM" id="Phobius"/>
    </source>
</evidence>
<evidence type="ECO:0000313" key="8">
    <source>
        <dbReference type="Proteomes" id="UP000242188"/>
    </source>
</evidence>
<dbReference type="SUPFAM" id="SSF53474">
    <property type="entry name" value="alpha/beta-Hydrolases"/>
    <property type="match status" value="1"/>
</dbReference>
<keyword evidence="5" id="KW-1133">Transmembrane helix</keyword>
<dbReference type="EC" id="3.1.1.-" evidence="4"/>
<name>A0A210PJD3_MIZYE</name>
<feature type="chain" id="PRO_5011814414" description="Carboxylic ester hydrolase" evidence="4">
    <location>
        <begin position="26"/>
        <end position="605"/>
    </location>
</feature>
<comment type="similarity">
    <text evidence="1 4">Belongs to the type-B carboxylesterase/lipase family.</text>
</comment>
<dbReference type="InterPro" id="IPR002018">
    <property type="entry name" value="CarbesteraseB"/>
</dbReference>
<dbReference type="Proteomes" id="UP000242188">
    <property type="component" value="Unassembled WGS sequence"/>
</dbReference>
<keyword evidence="3 4" id="KW-0378">Hydrolase</keyword>
<dbReference type="PANTHER" id="PTHR43903">
    <property type="entry name" value="NEUROLIGIN"/>
    <property type="match status" value="1"/>
</dbReference>
<evidence type="ECO:0000256" key="4">
    <source>
        <dbReference type="RuleBase" id="RU361235"/>
    </source>
</evidence>
<dbReference type="PROSITE" id="PS00122">
    <property type="entry name" value="CARBOXYLESTERASE_B_1"/>
    <property type="match status" value="1"/>
</dbReference>
<feature type="signal peptide" evidence="4">
    <location>
        <begin position="1"/>
        <end position="25"/>
    </location>
</feature>
<proteinExistence type="inferred from homology"/>
<dbReference type="InterPro" id="IPR019826">
    <property type="entry name" value="Carboxylesterase_B_AS"/>
</dbReference>
<dbReference type="EMBL" id="NEDP02076583">
    <property type="protein sequence ID" value="OWF36526.1"/>
    <property type="molecule type" value="Genomic_DNA"/>
</dbReference>
<keyword evidence="5" id="KW-0812">Transmembrane</keyword>
<keyword evidence="2 4" id="KW-0732">Signal</keyword>
<dbReference type="PROSITE" id="PS00941">
    <property type="entry name" value="CARBOXYLESTERASE_B_2"/>
    <property type="match status" value="1"/>
</dbReference>